<name>A0A3P3R1A3_9FIRM</name>
<dbReference type="InterPro" id="IPR056823">
    <property type="entry name" value="TEN-like_YD-shell"/>
</dbReference>
<dbReference type="InterPro" id="IPR006530">
    <property type="entry name" value="YD"/>
</dbReference>
<evidence type="ECO:0000313" key="4">
    <source>
        <dbReference type="Proteomes" id="UP000272490"/>
    </source>
</evidence>
<feature type="domain" description="Teneurin-like YD-shell" evidence="2">
    <location>
        <begin position="212"/>
        <end position="336"/>
    </location>
</feature>
<feature type="domain" description="Teneurin-like YD-shell" evidence="2">
    <location>
        <begin position="7"/>
        <end position="143"/>
    </location>
</feature>
<gene>
    <name evidence="3" type="ORF">EHV10_03290</name>
</gene>
<dbReference type="Pfam" id="PF25023">
    <property type="entry name" value="TEN_YD-shell"/>
    <property type="match status" value="2"/>
</dbReference>
<dbReference type="NCBIfam" id="TIGR03696">
    <property type="entry name" value="Rhs_assc_core"/>
    <property type="match status" value="1"/>
</dbReference>
<accession>A0A3P3R1A3</accession>
<comment type="caution">
    <text evidence="3">The sequence shown here is derived from an EMBL/GenBank/DDBJ whole genome shotgun (WGS) entry which is preliminary data.</text>
</comment>
<dbReference type="NCBIfam" id="TIGR01643">
    <property type="entry name" value="YD_repeat_2x"/>
    <property type="match status" value="2"/>
</dbReference>
<sequence>MWVFIIFSYKLLGRVTEKKDREGYNTAYSYTEAGDIKSIIYNDGKSVDYAYNSLRELSQVKDALGFINIESDKFGRTTKVVDYNGEEVSYRYGKNGERLKTLYPDGSSVSYEYDKYLRLTSLTSGNKRVDYTYDKEGRLIRKDMSEEVSSIYEYNERGLLSGLCHLKNNVKLEEYAYDYDLLGNKTKIARHRDVNSKGIKENDNKEKIIHKLWDDSATFYYSYDALSRLIEVKRGDRLVSKYTYDAYGNRESLKSGNDLEIRYTYDALDRLIKEGGLQGNKTYEYDKRGNLIGITDRGKRVRAYEYDTTGRLGLSYSKSGKARSYSYDGLGNRMGIKEYERNIGYGEDGLKAILEENLSELTPSYEESYILDRTRAYHNLLQNKTIKRGSQAIQSYIWDFNVAYMKEGEKEFTYLQDEIGSTIRLLEQGGESQAVYGYDEFGEDTYNTQGQIQPFGYTGYRYDNVADTYFAQAREYVPGVGRFAGEDWIKGSIEQPFSLDQYGYCYGNPFGLVDYDGKKPRVPLANPSNANPPKPRKYAENDALQNESGAPYVGVFYLNIESGANGFGHAAMMLLRSDDTGDLYSFVGSYDKVHTVILGYNDANVNYAYGVDVGSIVNAGEYSREYDFDIKERNINKIDTYNRGVYFPITDDSGKAIAAAAKETILNTNGDGHDRKDYKLFLNNCDQNARRWIQAGGITIDTGGHIAPNMIYMYMTRKIDAKVWIYSNAKYGDLKEVWDEIHKSKDCTTVD</sequence>
<dbReference type="EMBL" id="RRCO01000001">
    <property type="protein sequence ID" value="RRJ27251.1"/>
    <property type="molecule type" value="Genomic_DNA"/>
</dbReference>
<keyword evidence="1" id="KW-0677">Repeat</keyword>
<dbReference type="Gene3D" id="2.180.10.10">
    <property type="entry name" value="RHS repeat-associated core"/>
    <property type="match status" value="1"/>
</dbReference>
<evidence type="ECO:0000313" key="3">
    <source>
        <dbReference type="EMBL" id="RRJ27251.1"/>
    </source>
</evidence>
<evidence type="ECO:0000256" key="1">
    <source>
        <dbReference type="ARBA" id="ARBA00022737"/>
    </source>
</evidence>
<evidence type="ECO:0000259" key="2">
    <source>
        <dbReference type="Pfam" id="PF25023"/>
    </source>
</evidence>
<proteinExistence type="predicted"/>
<dbReference type="OrthoDB" id="9815752at2"/>
<dbReference type="Proteomes" id="UP000272490">
    <property type="component" value="Unassembled WGS sequence"/>
</dbReference>
<dbReference type="PANTHER" id="PTHR32305:SF15">
    <property type="entry name" value="PROTEIN RHSA-RELATED"/>
    <property type="match status" value="1"/>
</dbReference>
<protein>
    <recommendedName>
        <fullName evidence="2">Teneurin-like YD-shell domain-containing protein</fullName>
    </recommendedName>
</protein>
<organism evidence="3 4">
    <name type="scientific">Lachnoanaerobaculum gingivalis</name>
    <dbReference type="NCBI Taxonomy" id="2490855"/>
    <lineage>
        <taxon>Bacteria</taxon>
        <taxon>Bacillati</taxon>
        <taxon>Bacillota</taxon>
        <taxon>Clostridia</taxon>
        <taxon>Lachnospirales</taxon>
        <taxon>Lachnospiraceae</taxon>
        <taxon>Lachnoanaerobaculum</taxon>
    </lineage>
</organism>
<dbReference type="InterPro" id="IPR050708">
    <property type="entry name" value="T6SS_VgrG/RHS"/>
</dbReference>
<dbReference type="AlphaFoldDB" id="A0A3P3R1A3"/>
<reference evidence="3 4" key="1">
    <citation type="submission" date="2018-11" db="EMBL/GenBank/DDBJ databases">
        <title>Genome sequencing of Lachnoanaerobaculum sp. KCOM 2030 (= ChDC B114).</title>
        <authorList>
            <person name="Kook J.-K."/>
            <person name="Park S.-N."/>
            <person name="Lim Y.K."/>
        </authorList>
    </citation>
    <scope>NUCLEOTIDE SEQUENCE [LARGE SCALE GENOMIC DNA]</scope>
    <source>
        <strain evidence="3 4">KCOM 2030</strain>
    </source>
</reference>
<dbReference type="InterPro" id="IPR022385">
    <property type="entry name" value="Rhs_assc_core"/>
</dbReference>
<dbReference type="PANTHER" id="PTHR32305">
    <property type="match status" value="1"/>
</dbReference>
<keyword evidence="4" id="KW-1185">Reference proteome</keyword>